<keyword evidence="2" id="KW-0677">Repeat</keyword>
<feature type="region of interest" description="Disordered" evidence="3">
    <location>
        <begin position="1"/>
        <end position="101"/>
    </location>
</feature>
<dbReference type="InterPro" id="IPR032675">
    <property type="entry name" value="LRR_dom_sf"/>
</dbReference>
<feature type="compositionally biased region" description="Acidic residues" evidence="3">
    <location>
        <begin position="76"/>
        <end position="98"/>
    </location>
</feature>
<feature type="compositionally biased region" description="Basic and acidic residues" evidence="3">
    <location>
        <begin position="23"/>
        <end position="60"/>
    </location>
</feature>
<dbReference type="Proteomes" id="UP000235388">
    <property type="component" value="Unassembled WGS sequence"/>
</dbReference>
<comment type="caution">
    <text evidence="4">The sequence shown here is derived from an EMBL/GenBank/DDBJ whole genome shotgun (WGS) entry which is preliminary data.</text>
</comment>
<dbReference type="InterPro" id="IPR003591">
    <property type="entry name" value="Leu-rich_rpt_typical-subtyp"/>
</dbReference>
<dbReference type="SUPFAM" id="SSF52058">
    <property type="entry name" value="L domain-like"/>
    <property type="match status" value="1"/>
</dbReference>
<accession>A0A2N5UZU2</accession>
<evidence type="ECO:0000256" key="3">
    <source>
        <dbReference type="SAM" id="MobiDB-lite"/>
    </source>
</evidence>
<name>A0A2N5UZU2_9BASI</name>
<reference evidence="4 5" key="1">
    <citation type="submission" date="2017-11" db="EMBL/GenBank/DDBJ databases">
        <title>De novo assembly and phasing of dikaryotic genomes from two isolates of Puccinia coronata f. sp. avenae, the causal agent of oat crown rust.</title>
        <authorList>
            <person name="Miller M.E."/>
            <person name="Zhang Y."/>
            <person name="Omidvar V."/>
            <person name="Sperschneider J."/>
            <person name="Schwessinger B."/>
            <person name="Raley C."/>
            <person name="Palmer J.M."/>
            <person name="Garnica D."/>
            <person name="Upadhyaya N."/>
            <person name="Rathjen J."/>
            <person name="Taylor J.M."/>
            <person name="Park R.F."/>
            <person name="Dodds P.N."/>
            <person name="Hirsch C.D."/>
            <person name="Kianian S.F."/>
            <person name="Figueroa M."/>
        </authorList>
    </citation>
    <scope>NUCLEOTIDE SEQUENCE [LARGE SCALE GENOMIC DNA]</scope>
    <source>
        <strain evidence="4">12NC29</strain>
    </source>
</reference>
<gene>
    <name evidence="4" type="ORF">PCANC_17373</name>
</gene>
<keyword evidence="5" id="KW-1185">Reference proteome</keyword>
<dbReference type="STRING" id="200324.A0A2N5UZU2"/>
<organism evidence="4 5">
    <name type="scientific">Puccinia coronata f. sp. avenae</name>
    <dbReference type="NCBI Taxonomy" id="200324"/>
    <lineage>
        <taxon>Eukaryota</taxon>
        <taxon>Fungi</taxon>
        <taxon>Dikarya</taxon>
        <taxon>Basidiomycota</taxon>
        <taxon>Pucciniomycotina</taxon>
        <taxon>Pucciniomycetes</taxon>
        <taxon>Pucciniales</taxon>
        <taxon>Pucciniaceae</taxon>
        <taxon>Puccinia</taxon>
    </lineage>
</organism>
<dbReference type="OrthoDB" id="660555at2759"/>
<dbReference type="Gene3D" id="3.80.10.10">
    <property type="entry name" value="Ribonuclease Inhibitor"/>
    <property type="match status" value="1"/>
</dbReference>
<dbReference type="EMBL" id="PGCJ01000149">
    <property type="protein sequence ID" value="PLW43282.1"/>
    <property type="molecule type" value="Genomic_DNA"/>
</dbReference>
<sequence>MEAAAEEPGPTRGSLLGTSHNHNVGERAHEVEDRSQIVETYRAETKWMESEHMWDRRAESEDAAEESPSDSSQTETESESDDSDDQSDDSDDESDESDDERRYGLADWNVFEKKAVASPLTGSIKSWSQGLLVHANKRLIELIIDARKALHTSRWSALWRSIQELVKWLNRAQLSERLKSLGLLLPILSRLFQDLDHLVIREPTMNSKVYRQRLERDEAKALSVMQQKWPKLWTQEMNLNFLDIIQRYSVDKPRTIAGVDDLPTRTILDCLERILLRLSHRFALSDMRLIQIPAALLDLEAIVAWYLLFGPIFSSSSSSGPFSSLLSDPTKEVLLEIKFLDLSGNELTEIHPKLPSVLPGLQKLTLSGNPLGCLPASSCQWVWLTTVSRPCQPSMTTGAHSQCVFAAHSLGDAPATAAAASAGPPKKPYIFPAASFTSSVGLAAASPSSWVLLSSAPPAFLFITLPVPPIILTLESTSVDSIETT</sequence>
<protein>
    <submittedName>
        <fullName evidence="4">Uncharacterized protein</fullName>
    </submittedName>
</protein>
<keyword evidence="1" id="KW-0433">Leucine-rich repeat</keyword>
<proteinExistence type="predicted"/>
<evidence type="ECO:0000313" key="4">
    <source>
        <dbReference type="EMBL" id="PLW43282.1"/>
    </source>
</evidence>
<evidence type="ECO:0000313" key="5">
    <source>
        <dbReference type="Proteomes" id="UP000235388"/>
    </source>
</evidence>
<dbReference type="AlphaFoldDB" id="A0A2N5UZU2"/>
<evidence type="ECO:0000256" key="1">
    <source>
        <dbReference type="ARBA" id="ARBA00022614"/>
    </source>
</evidence>
<dbReference type="SMART" id="SM00369">
    <property type="entry name" value="LRR_TYP"/>
    <property type="match status" value="2"/>
</dbReference>
<evidence type="ECO:0000256" key="2">
    <source>
        <dbReference type="ARBA" id="ARBA00022737"/>
    </source>
</evidence>